<evidence type="ECO:0000313" key="1">
    <source>
        <dbReference type="EMBL" id="QHU20427.1"/>
    </source>
</evidence>
<protein>
    <submittedName>
        <fullName evidence="1">Uncharacterized protein</fullName>
    </submittedName>
</protein>
<proteinExistence type="predicted"/>
<accession>A0A6C0KUQ3</accession>
<sequence length="78" mass="9505">MSAFYVYMEYRRRSFYQEIDTDIEALTWVSRDIRDYNQTQYGGISYSCSRLINRFINLMFDCFRKKDKNVKVESLSEV</sequence>
<organism evidence="1">
    <name type="scientific">viral metagenome</name>
    <dbReference type="NCBI Taxonomy" id="1070528"/>
    <lineage>
        <taxon>unclassified sequences</taxon>
        <taxon>metagenomes</taxon>
        <taxon>organismal metagenomes</taxon>
    </lineage>
</organism>
<dbReference type="AlphaFoldDB" id="A0A6C0KUQ3"/>
<name>A0A6C0KUQ3_9ZZZZ</name>
<dbReference type="EMBL" id="MN740968">
    <property type="protein sequence ID" value="QHU20427.1"/>
    <property type="molecule type" value="Genomic_DNA"/>
</dbReference>
<reference evidence="1" key="1">
    <citation type="journal article" date="2020" name="Nature">
        <title>Giant virus diversity and host interactions through global metagenomics.</title>
        <authorList>
            <person name="Schulz F."/>
            <person name="Roux S."/>
            <person name="Paez-Espino D."/>
            <person name="Jungbluth S."/>
            <person name="Walsh D.A."/>
            <person name="Denef V.J."/>
            <person name="McMahon K.D."/>
            <person name="Konstantinidis K.T."/>
            <person name="Eloe-Fadrosh E.A."/>
            <person name="Kyrpides N.C."/>
            <person name="Woyke T."/>
        </authorList>
    </citation>
    <scope>NUCLEOTIDE SEQUENCE</scope>
    <source>
        <strain evidence="1">GVMAG-S-3300013093-109</strain>
    </source>
</reference>